<reference evidence="3 4" key="1">
    <citation type="submission" date="2018-04" db="EMBL/GenBank/DDBJ databases">
        <title>Aerococcus urinae genomes.</title>
        <authorList>
            <person name="Hilt E."/>
            <person name="Gilbert N.M."/>
            <person name="Thomas-White K."/>
            <person name="Putonti C."/>
            <person name="Lewis A.L."/>
            <person name="Visck K.L."/>
            <person name="Wolfe A.J."/>
        </authorList>
    </citation>
    <scope>NUCLEOTIDE SEQUENCE [LARGE SCALE GENOMIC DNA]</scope>
    <source>
        <strain evidence="3 4">UMB7480</strain>
    </source>
</reference>
<sequence length="380" mass="41820">MKKTHRLLAIPLLLTLLLTACQKDTEPSTATSQSQESVSSESSSEKEDNQAKESSQTSQAETTKSKTPEEVHQLYQGTLDWYQEIVQLAKNKEIQKANPGDAETSYVVSIINDSHGKDIQYSFYDINQDGQDELILRDKYAIIAIYSLQNDKPVLLKAGGVAGSGGERRILTIYDNGTFIYNNFHSPRPEAHATNYRITPEGQAEEVKKVDYDLQDTRDPAPLLGLDKEKELDIKTFDWQSLVPTPAKQESAPTTASDPVPRSNHQGLDIHQIQEGDFSTLVGTWRNGRGYEMTIDQNGQAGPNLRVSVAHAKVINNTLAGDLIANGPGSAALIIAPAGSQIGDANDSYTDASDHSRDRLIGVQDQSVIESPENFFYRVD</sequence>
<evidence type="ECO:0000313" key="4">
    <source>
        <dbReference type="Proteomes" id="UP000251923"/>
    </source>
</evidence>
<dbReference type="EMBL" id="QMHM01000001">
    <property type="protein sequence ID" value="RAV81339.1"/>
    <property type="molecule type" value="Genomic_DNA"/>
</dbReference>
<organism evidence="3 4">
    <name type="scientific">Aerococcus urinae</name>
    <dbReference type="NCBI Taxonomy" id="1376"/>
    <lineage>
        <taxon>Bacteria</taxon>
        <taxon>Bacillati</taxon>
        <taxon>Bacillota</taxon>
        <taxon>Bacilli</taxon>
        <taxon>Lactobacillales</taxon>
        <taxon>Aerococcaceae</taxon>
        <taxon>Aerococcus</taxon>
    </lineage>
</organism>
<feature type="region of interest" description="Disordered" evidence="1">
    <location>
        <begin position="243"/>
        <end position="264"/>
    </location>
</feature>
<name>A0A2I1L6P4_9LACT</name>
<feature type="compositionally biased region" description="Low complexity" evidence="1">
    <location>
        <begin position="32"/>
        <end position="42"/>
    </location>
</feature>
<dbReference type="Pfam" id="PF19804">
    <property type="entry name" value="DUF6287"/>
    <property type="match status" value="1"/>
</dbReference>
<dbReference type="RefSeq" id="WP_070598214.1">
    <property type="nucleotide sequence ID" value="NZ_JASOKO010000002.1"/>
</dbReference>
<feature type="chain" id="PRO_5044016937" evidence="2">
    <location>
        <begin position="23"/>
        <end position="380"/>
    </location>
</feature>
<dbReference type="AlphaFoldDB" id="A0A2I1L6P4"/>
<feature type="compositionally biased region" description="Polar residues" evidence="1">
    <location>
        <begin position="52"/>
        <end position="62"/>
    </location>
</feature>
<dbReference type="Proteomes" id="UP000251923">
    <property type="component" value="Unassembled WGS sequence"/>
</dbReference>
<protein>
    <submittedName>
        <fullName evidence="3">Uncharacterized protein</fullName>
    </submittedName>
</protein>
<evidence type="ECO:0000256" key="2">
    <source>
        <dbReference type="SAM" id="SignalP"/>
    </source>
</evidence>
<keyword evidence="2" id="KW-0732">Signal</keyword>
<dbReference type="InterPro" id="IPR046254">
    <property type="entry name" value="DUF6287"/>
</dbReference>
<gene>
    <name evidence="3" type="ORF">DBT54_00250</name>
</gene>
<comment type="caution">
    <text evidence="3">The sequence shown here is derived from an EMBL/GenBank/DDBJ whole genome shotgun (WGS) entry which is preliminary data.</text>
</comment>
<feature type="signal peptide" evidence="2">
    <location>
        <begin position="1"/>
        <end position="22"/>
    </location>
</feature>
<proteinExistence type="predicted"/>
<accession>A0A2I1L6P4</accession>
<evidence type="ECO:0000256" key="1">
    <source>
        <dbReference type="SAM" id="MobiDB-lite"/>
    </source>
</evidence>
<evidence type="ECO:0000313" key="3">
    <source>
        <dbReference type="EMBL" id="RAV81339.1"/>
    </source>
</evidence>
<dbReference type="PROSITE" id="PS51257">
    <property type="entry name" value="PROKAR_LIPOPROTEIN"/>
    <property type="match status" value="1"/>
</dbReference>
<feature type="region of interest" description="Disordered" evidence="1">
    <location>
        <begin position="24"/>
        <end position="70"/>
    </location>
</feature>